<evidence type="ECO:0000313" key="2">
    <source>
        <dbReference type="EMBL" id="JAH21647.1"/>
    </source>
</evidence>
<sequence>MKSYSRSVIHFFFIFCYYFHISEIMYVYIYLHQSTDLYCIDYRNCIAL</sequence>
<feature type="transmembrane region" description="Helical" evidence="1">
    <location>
        <begin position="12"/>
        <end position="31"/>
    </location>
</feature>
<proteinExistence type="predicted"/>
<keyword evidence="1" id="KW-0472">Membrane</keyword>
<organism evidence="2">
    <name type="scientific">Anguilla anguilla</name>
    <name type="common">European freshwater eel</name>
    <name type="synonym">Muraena anguilla</name>
    <dbReference type="NCBI Taxonomy" id="7936"/>
    <lineage>
        <taxon>Eukaryota</taxon>
        <taxon>Metazoa</taxon>
        <taxon>Chordata</taxon>
        <taxon>Craniata</taxon>
        <taxon>Vertebrata</taxon>
        <taxon>Euteleostomi</taxon>
        <taxon>Actinopterygii</taxon>
        <taxon>Neopterygii</taxon>
        <taxon>Teleostei</taxon>
        <taxon>Anguilliformes</taxon>
        <taxon>Anguillidae</taxon>
        <taxon>Anguilla</taxon>
    </lineage>
</organism>
<keyword evidence="1" id="KW-0812">Transmembrane</keyword>
<reference evidence="2" key="2">
    <citation type="journal article" date="2015" name="Fish Shellfish Immunol.">
        <title>Early steps in the European eel (Anguilla anguilla)-Vibrio vulnificus interaction in the gills: Role of the RtxA13 toxin.</title>
        <authorList>
            <person name="Callol A."/>
            <person name="Pajuelo D."/>
            <person name="Ebbesson L."/>
            <person name="Teles M."/>
            <person name="MacKenzie S."/>
            <person name="Amaro C."/>
        </authorList>
    </citation>
    <scope>NUCLEOTIDE SEQUENCE</scope>
</reference>
<keyword evidence="1" id="KW-1133">Transmembrane helix</keyword>
<dbReference type="EMBL" id="GBXM01086930">
    <property type="protein sequence ID" value="JAH21647.1"/>
    <property type="molecule type" value="Transcribed_RNA"/>
</dbReference>
<protein>
    <submittedName>
        <fullName evidence="2">Uncharacterized protein</fullName>
    </submittedName>
</protein>
<dbReference type="AlphaFoldDB" id="A0A0E9QYT7"/>
<evidence type="ECO:0000256" key="1">
    <source>
        <dbReference type="SAM" id="Phobius"/>
    </source>
</evidence>
<reference evidence="2" key="1">
    <citation type="submission" date="2014-11" db="EMBL/GenBank/DDBJ databases">
        <authorList>
            <person name="Amaro Gonzalez C."/>
        </authorList>
    </citation>
    <scope>NUCLEOTIDE SEQUENCE</scope>
</reference>
<name>A0A0E9QYT7_ANGAN</name>
<accession>A0A0E9QYT7</accession>